<keyword evidence="3" id="KW-1185">Reference proteome</keyword>
<dbReference type="InterPro" id="IPR004360">
    <property type="entry name" value="Glyas_Fos-R_dOase_dom"/>
</dbReference>
<protein>
    <submittedName>
        <fullName evidence="2">Extradiol dioxygenase</fullName>
    </submittedName>
</protein>
<evidence type="ECO:0000313" key="3">
    <source>
        <dbReference type="Proteomes" id="UP000240509"/>
    </source>
</evidence>
<dbReference type="Gene3D" id="3.30.720.120">
    <property type="match status" value="1"/>
</dbReference>
<proteinExistence type="predicted"/>
<dbReference type="PANTHER" id="PTHR34109">
    <property type="entry name" value="BNAUNNG04460D PROTEIN-RELATED"/>
    <property type="match status" value="1"/>
</dbReference>
<dbReference type="EMBL" id="PZJJ01000041">
    <property type="protein sequence ID" value="PTL37606.1"/>
    <property type="molecule type" value="Genomic_DNA"/>
</dbReference>
<feature type="domain" description="VOC" evidence="1">
    <location>
        <begin position="9"/>
        <end position="127"/>
    </location>
</feature>
<dbReference type="Pfam" id="PF00903">
    <property type="entry name" value="Glyoxalase"/>
    <property type="match status" value="1"/>
</dbReference>
<name>A0A2T4U2I4_9BACI</name>
<accession>A0A2T4U2I4</accession>
<dbReference type="InterPro" id="IPR037523">
    <property type="entry name" value="VOC_core"/>
</dbReference>
<dbReference type="Gene3D" id="3.30.720.110">
    <property type="match status" value="1"/>
</dbReference>
<dbReference type="SUPFAM" id="SSF54593">
    <property type="entry name" value="Glyoxalase/Bleomycin resistance protein/Dihydroxybiphenyl dioxygenase"/>
    <property type="match status" value="1"/>
</dbReference>
<comment type="caution">
    <text evidence="2">The sequence shown here is derived from an EMBL/GenBank/DDBJ whole genome shotgun (WGS) entry which is preliminary data.</text>
</comment>
<sequence>MNQNFKPNGYNSLSPYLVVDGAQKMIDLLEKVFSAKVLRWYDLADGKIMHAEIQIDDSVLMIGDASEHFTSASQLLHVYVPDVDRVFDAALRAGCTSVEVPTNKEGDPDRRGTFKDFAGNIWSVATQL</sequence>
<dbReference type="PANTHER" id="PTHR34109:SF1">
    <property type="entry name" value="VOC DOMAIN-CONTAINING PROTEIN"/>
    <property type="match status" value="1"/>
</dbReference>
<dbReference type="Proteomes" id="UP000240509">
    <property type="component" value="Unassembled WGS sequence"/>
</dbReference>
<evidence type="ECO:0000313" key="2">
    <source>
        <dbReference type="EMBL" id="PTL37606.1"/>
    </source>
</evidence>
<keyword evidence="2" id="KW-0223">Dioxygenase</keyword>
<reference evidence="2 3" key="1">
    <citation type="submission" date="2018-03" db="EMBL/GenBank/DDBJ databases">
        <title>Alkalicoccus saliphilus sp. nov., isolated from a mineral pool.</title>
        <authorList>
            <person name="Zhao B."/>
        </authorList>
    </citation>
    <scope>NUCLEOTIDE SEQUENCE [LARGE SCALE GENOMIC DNA]</scope>
    <source>
        <strain evidence="2 3">6AG</strain>
    </source>
</reference>
<dbReference type="AlphaFoldDB" id="A0A2T4U2I4"/>
<keyword evidence="2" id="KW-0560">Oxidoreductase</keyword>
<dbReference type="GO" id="GO:0051213">
    <property type="term" value="F:dioxygenase activity"/>
    <property type="evidence" value="ECO:0007669"/>
    <property type="project" value="UniProtKB-KW"/>
</dbReference>
<dbReference type="PROSITE" id="PS51819">
    <property type="entry name" value="VOC"/>
    <property type="match status" value="1"/>
</dbReference>
<dbReference type="RefSeq" id="WP_107586157.1">
    <property type="nucleotide sequence ID" value="NZ_PZJJ01000041.1"/>
</dbReference>
<gene>
    <name evidence="2" type="ORF">C6Y45_15645</name>
</gene>
<dbReference type="CDD" id="cd07246">
    <property type="entry name" value="VOC_like"/>
    <property type="match status" value="1"/>
</dbReference>
<dbReference type="InterPro" id="IPR029068">
    <property type="entry name" value="Glyas_Bleomycin-R_OHBP_Dase"/>
</dbReference>
<dbReference type="OrthoDB" id="9795306at2"/>
<evidence type="ECO:0000259" key="1">
    <source>
        <dbReference type="PROSITE" id="PS51819"/>
    </source>
</evidence>
<organism evidence="2 3">
    <name type="scientific">Alkalicoccus saliphilus</name>
    <dbReference type="NCBI Taxonomy" id="200989"/>
    <lineage>
        <taxon>Bacteria</taxon>
        <taxon>Bacillati</taxon>
        <taxon>Bacillota</taxon>
        <taxon>Bacilli</taxon>
        <taxon>Bacillales</taxon>
        <taxon>Bacillaceae</taxon>
        <taxon>Alkalicoccus</taxon>
    </lineage>
</organism>